<gene>
    <name evidence="3" type="ORF">E2C01_068194</name>
</gene>
<sequence length="247" mass="28462">MKHHPWTEVLDVEDVHTKSHNYVTSTTEAFHRYFPAKSITEHSSDAPWMKPRMKRLICWRKWAFHSCPVQYRKGSMSSFQQFTCGVLQSTKMGPLCFLLLVNSALTNIPHRWKYVDDCTMGVPINNKDSDYSVLQATLEKLQVWTEESSMTINHSKTVVMKICTSSDTVRPAANRLYMLRRLKSLRTPADELRGVYLIFIFRKLMYAFPAWSSSLNSTQQQQLENEQKRTCRAGSSSALPTPTTTTP</sequence>
<reference evidence="3 4" key="1">
    <citation type="submission" date="2019-05" db="EMBL/GenBank/DDBJ databases">
        <title>Another draft genome of Portunus trituberculatus and its Hox gene families provides insights of decapod evolution.</title>
        <authorList>
            <person name="Jeong J.-H."/>
            <person name="Song I."/>
            <person name="Kim S."/>
            <person name="Choi T."/>
            <person name="Kim D."/>
            <person name="Ryu S."/>
            <person name="Kim W."/>
        </authorList>
    </citation>
    <scope>NUCLEOTIDE SEQUENCE [LARGE SCALE GENOMIC DNA]</scope>
    <source>
        <tissue evidence="3">Muscle</tissue>
    </source>
</reference>
<accession>A0A5B7HZE4</accession>
<dbReference type="OrthoDB" id="411823at2759"/>
<evidence type="ECO:0000256" key="1">
    <source>
        <dbReference type="SAM" id="MobiDB-lite"/>
    </source>
</evidence>
<name>A0A5B7HZE4_PORTR</name>
<dbReference type="AlphaFoldDB" id="A0A5B7HZE4"/>
<comment type="caution">
    <text evidence="3">The sequence shown here is derived from an EMBL/GenBank/DDBJ whole genome shotgun (WGS) entry which is preliminary data.</text>
</comment>
<feature type="domain" description="Reverse transcriptase" evidence="2">
    <location>
        <begin position="63"/>
        <end position="161"/>
    </location>
</feature>
<organism evidence="3 4">
    <name type="scientific">Portunus trituberculatus</name>
    <name type="common">Swimming crab</name>
    <name type="synonym">Neptunus trituberculatus</name>
    <dbReference type="NCBI Taxonomy" id="210409"/>
    <lineage>
        <taxon>Eukaryota</taxon>
        <taxon>Metazoa</taxon>
        <taxon>Ecdysozoa</taxon>
        <taxon>Arthropoda</taxon>
        <taxon>Crustacea</taxon>
        <taxon>Multicrustacea</taxon>
        <taxon>Malacostraca</taxon>
        <taxon>Eumalacostraca</taxon>
        <taxon>Eucarida</taxon>
        <taxon>Decapoda</taxon>
        <taxon>Pleocyemata</taxon>
        <taxon>Brachyura</taxon>
        <taxon>Eubrachyura</taxon>
        <taxon>Portunoidea</taxon>
        <taxon>Portunidae</taxon>
        <taxon>Portuninae</taxon>
        <taxon>Portunus</taxon>
    </lineage>
</organism>
<keyword evidence="4" id="KW-1185">Reference proteome</keyword>
<evidence type="ECO:0000313" key="3">
    <source>
        <dbReference type="EMBL" id="MPC73854.1"/>
    </source>
</evidence>
<dbReference type="InterPro" id="IPR000477">
    <property type="entry name" value="RT_dom"/>
</dbReference>
<feature type="region of interest" description="Disordered" evidence="1">
    <location>
        <begin position="219"/>
        <end position="247"/>
    </location>
</feature>
<dbReference type="Pfam" id="PF00078">
    <property type="entry name" value="RVT_1"/>
    <property type="match status" value="1"/>
</dbReference>
<evidence type="ECO:0000259" key="2">
    <source>
        <dbReference type="Pfam" id="PF00078"/>
    </source>
</evidence>
<evidence type="ECO:0000313" key="4">
    <source>
        <dbReference type="Proteomes" id="UP000324222"/>
    </source>
</evidence>
<dbReference type="Proteomes" id="UP000324222">
    <property type="component" value="Unassembled WGS sequence"/>
</dbReference>
<dbReference type="EMBL" id="VSRR010037674">
    <property type="protein sequence ID" value="MPC73854.1"/>
    <property type="molecule type" value="Genomic_DNA"/>
</dbReference>
<proteinExistence type="predicted"/>
<protein>
    <recommendedName>
        <fullName evidence="2">Reverse transcriptase domain-containing protein</fullName>
    </recommendedName>
</protein>